<dbReference type="Gene3D" id="3.40.50.300">
    <property type="entry name" value="P-loop containing nucleotide triphosphate hydrolases"/>
    <property type="match status" value="2"/>
</dbReference>
<dbReference type="STRING" id="130081.M2XHH8"/>
<feature type="transmembrane region" description="Helical" evidence="11">
    <location>
        <begin position="557"/>
        <end position="580"/>
    </location>
</feature>
<keyword evidence="14" id="KW-1185">Reference proteome</keyword>
<feature type="region of interest" description="Disordered" evidence="10">
    <location>
        <begin position="846"/>
        <end position="877"/>
    </location>
</feature>
<keyword evidence="9 11" id="KW-0472">Membrane</keyword>
<evidence type="ECO:0000313" key="13">
    <source>
        <dbReference type="EMBL" id="EME29537.1"/>
    </source>
</evidence>
<dbReference type="PROSITE" id="PS00211">
    <property type="entry name" value="ABC_TRANSPORTER_1"/>
    <property type="match status" value="1"/>
</dbReference>
<evidence type="ECO:0000256" key="9">
    <source>
        <dbReference type="ARBA" id="ARBA00023136"/>
    </source>
</evidence>
<keyword evidence="4" id="KW-0813">Transport</keyword>
<dbReference type="InterPro" id="IPR029481">
    <property type="entry name" value="ABC_trans_N"/>
</dbReference>
<dbReference type="Pfam" id="PF14510">
    <property type="entry name" value="ABC_trans_N"/>
    <property type="match status" value="1"/>
</dbReference>
<dbReference type="CDD" id="cd03232">
    <property type="entry name" value="ABCG_PDR_domain2"/>
    <property type="match status" value="1"/>
</dbReference>
<dbReference type="Pfam" id="PF01061">
    <property type="entry name" value="ABC2_membrane"/>
    <property type="match status" value="2"/>
</dbReference>
<feature type="transmembrane region" description="Helical" evidence="11">
    <location>
        <begin position="1324"/>
        <end position="1341"/>
    </location>
</feature>
<dbReference type="SUPFAM" id="SSF52540">
    <property type="entry name" value="P-loop containing nucleoside triphosphate hydrolases"/>
    <property type="match status" value="2"/>
</dbReference>
<evidence type="ECO:0000259" key="12">
    <source>
        <dbReference type="PROSITE" id="PS50893"/>
    </source>
</evidence>
<name>M2XHH8_GALSU</name>
<feature type="transmembrane region" description="Helical" evidence="11">
    <location>
        <begin position="1370"/>
        <end position="1392"/>
    </location>
</feature>
<proteinExistence type="inferred from homology"/>
<feature type="transmembrane region" description="Helical" evidence="11">
    <location>
        <begin position="668"/>
        <end position="689"/>
    </location>
</feature>
<gene>
    <name evidence="13" type="ORF">Gasu_29800</name>
</gene>
<feature type="compositionally biased region" description="Polar residues" evidence="10">
    <location>
        <begin position="1"/>
        <end position="15"/>
    </location>
</feature>
<dbReference type="eggNOG" id="KOG0065">
    <property type="taxonomic scope" value="Eukaryota"/>
</dbReference>
<dbReference type="InterPro" id="IPR034003">
    <property type="entry name" value="ABCG_PDR_2"/>
</dbReference>
<sequence length="1557" mass="177592">MELENTNQVYSTNNESETRLDGRKVNSTYGKEGSSSANGSLPMQKDYFGILEDLEEKFEKEDFYVEEMKKGRDWKYFQVLKPKVYELKAKLIEESLGEWYKEPRFDVDSPNFDRDEYAELIQAIYETMGFHERSFGVSFHNLSVQVPVSDAPAIPTVWTSAVATLKNLLRLVRAPFKPIERSLLKKEEPVAEILSNISGYVLPGEMLLVLGPPGSGSSTLLNVLANDAPKSFKVTGKVSYGGIGAHKKLHHVVRHVGQDDIHLPTLSVWHTFKFAADCSIPDFFPFAKRIRYDRIRLVARGLGLERVLKTRVGGPRVRGVSGGEKKRVTIGEMLVGSRAQLFVFDQFTKGLDSAVSLDIVRSMRRSVDRDKRVFIVSMQQPSEDIYWLFDRVLVIDQGKQLFFGRVSEAVPYFESIGIRKPLRRSIPEFLCSVSDPKHTLVCPGFEETAPINVASFEEKYRNSIYHEKVLAALSNGYAERDISRRRPLASEISHLLERRVLQPFHVQLKLCVLRQFRMDLNNRGTLMFRFCRYIFMGLVLGALFFKEPRDKQGSLAVVGALFISLIQMGLGSISTLPNIFEQRAVLYKQTSANFIVAQPFFIAQMLEEAPVYFLEVAFYSSSLYWMAGLNPLNNGQRFLFFIFIYWILDLVMSAQTRLIAVGTPAVEVATAISPAVVIANIVFAGFILPRGSIPPWWIWLYYLSPFHYTFVSSMINQFDGLRLFCTTSELEPTVSYIPNAFKTCPVSTGAEYIQRQFQINHPYGWKFYNVLILVGFYTLYSILGILCVTFLKFSPRKGGKRAVTKKRSSTEVNRELDEELRIFRERHESTINIEEVSQSIYFVTENGNDHQPRRGDSKTLNGSNSFSKDRDEGSFSGTDVLQSDEHLSLKEIYFTWKHLYYIIPKESQKTGLKQRLLSKKKDFAENDLVLLNDVTGYAVPGRLVALMGSSGAGKTTLLDVLARRKTFGKILGSVELNREPVHISFRRINGYVEQEDIHVPQPTIREAITFSAMLRLPSEVSRERKILAVERILDLLELRDVEHRMVGFGLPPETKKRVTIGVELVVNPLVLFLDEPTSGLDARAALIVMRAIRRIAHAGHTVVCTIHQPSTEIFEMFDDLLLLQRGGHVVYFGPLGVHSKVMMDYFIRNGAAPIQQGRNPADWMLEVVGAGISNSQTTDWASVWKNSREYRRVLAELGEIDSTSQFEEEERQSLENITPIVPDNVHKVTFRSSVASTFRDQVVEVTKRIFICYWRFPSYNWTRFVIAVVMSLLVGSAFYKFPHDQQGARNSIAVLYMGAMYGVMQQTSSINPMFQMRDAFYREVAAGTYYPIVYWIAIGLVEMPFSLVPGTVYVLILYFLAGFPASKFGFFYFNFFIFMWSAISLGQTVATFSPNPMVAYMLNPVLNSLQSALAGFVIPEPSIPVYFKWLYWIDPYRYLLEAISTNTIENFSYYCTSSEYRYFTKPPSWPSCEINSNNQSTPYVNAPVGLCSAVTVNNHTYDSCCRYCPINSGSQVLSEFGLQYWRRWDDLGALVGFWWVFRFATLFGLQFIRWVQR</sequence>
<protein>
    <recommendedName>
        <fullName evidence="3">Probable ATP-dependent transporter ycf16</fullName>
    </recommendedName>
</protein>
<comment type="subcellular location">
    <subcellularLocation>
        <location evidence="1">Membrane</location>
        <topology evidence="1">Multi-pass membrane protein</topology>
    </subcellularLocation>
</comment>
<evidence type="ECO:0000256" key="6">
    <source>
        <dbReference type="ARBA" id="ARBA00022741"/>
    </source>
</evidence>
<organism evidence="13 14">
    <name type="scientific">Galdieria sulphuraria</name>
    <name type="common">Red alga</name>
    <dbReference type="NCBI Taxonomy" id="130081"/>
    <lineage>
        <taxon>Eukaryota</taxon>
        <taxon>Rhodophyta</taxon>
        <taxon>Bangiophyceae</taxon>
        <taxon>Galdieriales</taxon>
        <taxon>Galdieriaceae</taxon>
        <taxon>Galdieria</taxon>
    </lineage>
</organism>
<dbReference type="PANTHER" id="PTHR19241">
    <property type="entry name" value="ATP-BINDING CASSETTE TRANSPORTER"/>
    <property type="match status" value="1"/>
</dbReference>
<evidence type="ECO:0000256" key="8">
    <source>
        <dbReference type="ARBA" id="ARBA00022989"/>
    </source>
</evidence>
<dbReference type="OMA" id="NTQQGFQ"/>
<dbReference type="InterPro" id="IPR003439">
    <property type="entry name" value="ABC_transporter-like_ATP-bd"/>
</dbReference>
<evidence type="ECO:0000256" key="4">
    <source>
        <dbReference type="ARBA" id="ARBA00022448"/>
    </source>
</evidence>
<feature type="transmembrane region" description="Helical" evidence="11">
    <location>
        <begin position="1264"/>
        <end position="1281"/>
    </location>
</feature>
<keyword evidence="7 13" id="KW-0067">ATP-binding</keyword>
<dbReference type="InterPro" id="IPR003593">
    <property type="entry name" value="AAA+_ATPase"/>
</dbReference>
<dbReference type="GO" id="GO:0140359">
    <property type="term" value="F:ABC-type transporter activity"/>
    <property type="evidence" value="ECO:0007669"/>
    <property type="project" value="InterPro"/>
</dbReference>
<dbReference type="GO" id="GO:0005524">
    <property type="term" value="F:ATP binding"/>
    <property type="evidence" value="ECO:0007669"/>
    <property type="project" value="UniProtKB-KW"/>
</dbReference>
<dbReference type="GO" id="GO:0016887">
    <property type="term" value="F:ATP hydrolysis activity"/>
    <property type="evidence" value="ECO:0007669"/>
    <property type="project" value="InterPro"/>
</dbReference>
<feature type="domain" description="ABC transporter" evidence="12">
    <location>
        <begin position="179"/>
        <end position="422"/>
    </location>
</feature>
<dbReference type="GeneID" id="17088324"/>
<dbReference type="PROSITE" id="PS50893">
    <property type="entry name" value="ABC_TRANSPORTER_2"/>
    <property type="match status" value="2"/>
</dbReference>
<feature type="transmembrane region" description="Helical" evidence="11">
    <location>
        <begin position="526"/>
        <end position="545"/>
    </location>
</feature>
<evidence type="ECO:0000256" key="10">
    <source>
        <dbReference type="SAM" id="MobiDB-lite"/>
    </source>
</evidence>
<reference evidence="14" key="1">
    <citation type="journal article" date="2013" name="Science">
        <title>Gene transfer from bacteria and archaea facilitated evolution of an extremophilic eukaryote.</title>
        <authorList>
            <person name="Schonknecht G."/>
            <person name="Chen W.H."/>
            <person name="Ternes C.M."/>
            <person name="Barbier G.G."/>
            <person name="Shrestha R.P."/>
            <person name="Stanke M."/>
            <person name="Brautigam A."/>
            <person name="Baker B.J."/>
            <person name="Banfield J.F."/>
            <person name="Garavito R.M."/>
            <person name="Carr K."/>
            <person name="Wilkerson C."/>
            <person name="Rensing S.A."/>
            <person name="Gagneul D."/>
            <person name="Dickenson N.E."/>
            <person name="Oesterhelt C."/>
            <person name="Lercher M.J."/>
            <person name="Weber A.P."/>
        </authorList>
    </citation>
    <scope>NUCLEOTIDE SEQUENCE [LARGE SCALE GENOMIC DNA]</scope>
    <source>
        <strain evidence="14">074W</strain>
    </source>
</reference>
<accession>M2XHH8</accession>
<dbReference type="InterPro" id="IPR017871">
    <property type="entry name" value="ABC_transporter-like_CS"/>
</dbReference>
<keyword evidence="6" id="KW-0547">Nucleotide-binding</keyword>
<evidence type="ECO:0000256" key="1">
    <source>
        <dbReference type="ARBA" id="ARBA00004141"/>
    </source>
</evidence>
<feature type="region of interest" description="Disordered" evidence="10">
    <location>
        <begin position="1"/>
        <end position="40"/>
    </location>
</feature>
<dbReference type="KEGG" id="gsl:Gasu_29800"/>
<keyword evidence="5 11" id="KW-0812">Transmembrane</keyword>
<dbReference type="RefSeq" id="XP_005706057.1">
    <property type="nucleotide sequence ID" value="XM_005706000.1"/>
</dbReference>
<dbReference type="InterPro" id="IPR027417">
    <property type="entry name" value="P-loop_NTPase"/>
</dbReference>
<feature type="transmembrane region" description="Helical" evidence="11">
    <location>
        <begin position="1531"/>
        <end position="1552"/>
    </location>
</feature>
<feature type="transmembrane region" description="Helical" evidence="11">
    <location>
        <begin position="638"/>
        <end position="656"/>
    </location>
</feature>
<dbReference type="InterPro" id="IPR043926">
    <property type="entry name" value="ABCG_dom"/>
</dbReference>
<evidence type="ECO:0000256" key="3">
    <source>
        <dbReference type="ARBA" id="ARBA00014334"/>
    </source>
</evidence>
<feature type="transmembrane region" description="Helical" evidence="11">
    <location>
        <begin position="696"/>
        <end position="715"/>
    </location>
</feature>
<feature type="compositionally biased region" description="Polar residues" evidence="10">
    <location>
        <begin position="25"/>
        <end position="40"/>
    </location>
</feature>
<dbReference type="InterPro" id="IPR013525">
    <property type="entry name" value="ABC2_TM"/>
</dbReference>
<dbReference type="Proteomes" id="UP000030680">
    <property type="component" value="Unassembled WGS sequence"/>
</dbReference>
<evidence type="ECO:0000313" key="14">
    <source>
        <dbReference type="Proteomes" id="UP000030680"/>
    </source>
</evidence>
<dbReference type="EMBL" id="KB454507">
    <property type="protein sequence ID" value="EME29537.1"/>
    <property type="molecule type" value="Genomic_DNA"/>
</dbReference>
<dbReference type="Pfam" id="PF00005">
    <property type="entry name" value="ABC_tran"/>
    <property type="match status" value="2"/>
</dbReference>
<feature type="transmembrane region" description="Helical" evidence="11">
    <location>
        <begin position="767"/>
        <end position="791"/>
    </location>
</feature>
<evidence type="ECO:0000256" key="7">
    <source>
        <dbReference type="ARBA" id="ARBA00022840"/>
    </source>
</evidence>
<evidence type="ECO:0000256" key="2">
    <source>
        <dbReference type="ARBA" id="ARBA00006012"/>
    </source>
</evidence>
<dbReference type="Pfam" id="PF19055">
    <property type="entry name" value="ABC2_membrane_7"/>
    <property type="match status" value="1"/>
</dbReference>
<feature type="transmembrane region" description="Helical" evidence="11">
    <location>
        <begin position="1347"/>
        <end position="1363"/>
    </location>
</feature>
<feature type="compositionally biased region" description="Basic and acidic residues" evidence="10">
    <location>
        <begin position="847"/>
        <end position="857"/>
    </location>
</feature>
<keyword evidence="8 11" id="KW-1133">Transmembrane helix</keyword>
<evidence type="ECO:0000256" key="5">
    <source>
        <dbReference type="ARBA" id="ARBA00022692"/>
    </source>
</evidence>
<comment type="similarity">
    <text evidence="2">Belongs to the ABC transporter superfamily. ABCG family. PDR (TC 3.A.1.205) subfamily.</text>
</comment>
<dbReference type="Gramene" id="EME29537">
    <property type="protein sequence ID" value="EME29537"/>
    <property type="gene ID" value="Gasu_29800"/>
</dbReference>
<dbReference type="OrthoDB" id="4660at2759"/>
<feature type="domain" description="ABC transporter" evidence="12">
    <location>
        <begin position="912"/>
        <end position="1150"/>
    </location>
</feature>
<dbReference type="GO" id="GO:0016020">
    <property type="term" value="C:membrane"/>
    <property type="evidence" value="ECO:0007669"/>
    <property type="project" value="UniProtKB-SubCell"/>
</dbReference>
<evidence type="ECO:0000256" key="11">
    <source>
        <dbReference type="SAM" id="Phobius"/>
    </source>
</evidence>
<dbReference type="SMART" id="SM00382">
    <property type="entry name" value="AAA"/>
    <property type="match status" value="2"/>
</dbReference>